<dbReference type="GO" id="GO:0046983">
    <property type="term" value="F:protein dimerization activity"/>
    <property type="evidence" value="ECO:0007669"/>
    <property type="project" value="InterPro"/>
</dbReference>
<dbReference type="Proteomes" id="UP000094578">
    <property type="component" value="Unassembled WGS sequence"/>
</dbReference>
<proteinExistence type="predicted"/>
<name>A0A1E3L0E7_9BACL</name>
<dbReference type="Pfam" id="PF09388">
    <property type="entry name" value="SpoOE-like"/>
    <property type="match status" value="1"/>
</dbReference>
<dbReference type="EMBL" id="MDER01000086">
    <property type="protein sequence ID" value="ODP26440.1"/>
    <property type="molecule type" value="Genomic_DNA"/>
</dbReference>
<accession>A0A1E3L0E7</accession>
<organism evidence="1 2">
    <name type="scientific">Paenibacillus nuruki</name>
    <dbReference type="NCBI Taxonomy" id="1886670"/>
    <lineage>
        <taxon>Bacteria</taxon>
        <taxon>Bacillati</taxon>
        <taxon>Bacillota</taxon>
        <taxon>Bacilli</taxon>
        <taxon>Bacillales</taxon>
        <taxon>Paenibacillaceae</taxon>
        <taxon>Paenibacillus</taxon>
    </lineage>
</organism>
<dbReference type="RefSeq" id="WP_069329590.1">
    <property type="nucleotide sequence ID" value="NZ_MDER01000086.1"/>
</dbReference>
<evidence type="ECO:0000313" key="1">
    <source>
        <dbReference type="EMBL" id="ODP26440.1"/>
    </source>
</evidence>
<evidence type="ECO:0008006" key="3">
    <source>
        <dbReference type="Google" id="ProtNLM"/>
    </source>
</evidence>
<keyword evidence="2" id="KW-1185">Reference proteome</keyword>
<dbReference type="SUPFAM" id="SSF140500">
    <property type="entry name" value="BAS1536-like"/>
    <property type="match status" value="1"/>
</dbReference>
<dbReference type="Gene3D" id="4.10.280.10">
    <property type="entry name" value="Helix-loop-helix DNA-binding domain"/>
    <property type="match status" value="1"/>
</dbReference>
<dbReference type="InterPro" id="IPR036638">
    <property type="entry name" value="HLH_DNA-bd_sf"/>
</dbReference>
<comment type="caution">
    <text evidence="1">The sequence shown here is derived from an EMBL/GenBank/DDBJ whole genome shotgun (WGS) entry which is preliminary data.</text>
</comment>
<dbReference type="InterPro" id="IPR018540">
    <property type="entry name" value="Spo0E-like"/>
</dbReference>
<reference evidence="1 2" key="1">
    <citation type="submission" date="2016-08" db="EMBL/GenBank/DDBJ databases">
        <title>Genome sequencing of Paenibacillus sp. TI45-13ar, isolated from Korean traditional nuruk.</title>
        <authorList>
            <person name="Kim S.-J."/>
        </authorList>
    </citation>
    <scope>NUCLEOTIDE SEQUENCE [LARGE SCALE GENOMIC DNA]</scope>
    <source>
        <strain evidence="1 2">TI45-13ar</strain>
    </source>
</reference>
<protein>
    <recommendedName>
        <fullName evidence="3">Spo0E like sporulation regulatory protein</fullName>
    </recommendedName>
</protein>
<dbReference type="AlphaFoldDB" id="A0A1E3L0E7"/>
<evidence type="ECO:0000313" key="2">
    <source>
        <dbReference type="Proteomes" id="UP000094578"/>
    </source>
</evidence>
<sequence length="58" mass="7158">MNLKQIEQQIEQERRILNQMAEEHGVRDYRVLDQSEQLDRILDMYFQYKDQDADFLIP</sequence>
<gene>
    <name evidence="1" type="ORF">PTI45_04280</name>
</gene>
<dbReference type="InterPro" id="IPR037208">
    <property type="entry name" value="Spo0E-like_sf"/>
</dbReference>
<dbReference type="GO" id="GO:0043937">
    <property type="term" value="P:regulation of sporulation"/>
    <property type="evidence" value="ECO:0007669"/>
    <property type="project" value="InterPro"/>
</dbReference>